<proteinExistence type="predicted"/>
<organism evidence="1 2">
    <name type="scientific">Algoriphagus aquatilis</name>
    <dbReference type="NCBI Taxonomy" id="490186"/>
    <lineage>
        <taxon>Bacteria</taxon>
        <taxon>Pseudomonadati</taxon>
        <taxon>Bacteroidota</taxon>
        <taxon>Cytophagia</taxon>
        <taxon>Cytophagales</taxon>
        <taxon>Cyclobacteriaceae</taxon>
        <taxon>Algoriphagus</taxon>
    </lineage>
</organism>
<gene>
    <name evidence="1" type="ORF">ACFPIK_03715</name>
</gene>
<dbReference type="Proteomes" id="UP001596163">
    <property type="component" value="Unassembled WGS sequence"/>
</dbReference>
<accession>A0ABW0BV16</accession>
<name>A0ABW0BV16_9BACT</name>
<protein>
    <submittedName>
        <fullName evidence="1">Uncharacterized protein</fullName>
    </submittedName>
</protein>
<evidence type="ECO:0000313" key="1">
    <source>
        <dbReference type="EMBL" id="MFC5190859.1"/>
    </source>
</evidence>
<evidence type="ECO:0000313" key="2">
    <source>
        <dbReference type="Proteomes" id="UP001596163"/>
    </source>
</evidence>
<dbReference type="EMBL" id="JBHSKS010000002">
    <property type="protein sequence ID" value="MFC5190859.1"/>
    <property type="molecule type" value="Genomic_DNA"/>
</dbReference>
<reference evidence="2" key="1">
    <citation type="journal article" date="2019" name="Int. J. Syst. Evol. Microbiol.">
        <title>The Global Catalogue of Microorganisms (GCM) 10K type strain sequencing project: providing services to taxonomists for standard genome sequencing and annotation.</title>
        <authorList>
            <consortium name="The Broad Institute Genomics Platform"/>
            <consortium name="The Broad Institute Genome Sequencing Center for Infectious Disease"/>
            <person name="Wu L."/>
            <person name="Ma J."/>
        </authorList>
    </citation>
    <scope>NUCLEOTIDE SEQUENCE [LARGE SCALE GENOMIC DNA]</scope>
    <source>
        <strain evidence="2">CGMCC 1.7030</strain>
    </source>
</reference>
<dbReference type="RefSeq" id="WP_377912346.1">
    <property type="nucleotide sequence ID" value="NZ_JBHSKS010000002.1"/>
</dbReference>
<comment type="caution">
    <text evidence="1">The sequence shown here is derived from an EMBL/GenBank/DDBJ whole genome shotgun (WGS) entry which is preliminary data.</text>
</comment>
<keyword evidence="2" id="KW-1185">Reference proteome</keyword>
<sequence>MQTTNIDTLQTNKDLLNENIQYIGFIDKFYFSKDNEAYVELYFIKDQTNADEYERIVKLADSLIYEDDENSRHKFPDNLSQKYFDLRGLSKLKIYDRNNKLFCNADFVRVEYLNQNISSPFIAVFKTEKLIKEDGYYGISSFSGMFEQLSYKVSKDTIMTQNILTKLNELRPYYGLENNGTHLSFSDNDTILSIINSENFAYVTLTINKDFKVLYKSTDFENIDEIRIIQLTKNGLPYILTRNVKPDTDVMWDNLLIYDGTNYKATNRQRNE</sequence>